<dbReference type="STRING" id="436010.A0A166FX69"/>
<dbReference type="PANTHER" id="PTHR12461:SF99">
    <property type="entry name" value="BIFUNCTIONAL PEPTIDASE AND (3S)-LYSYL HYDROXYLASE JMJD7"/>
    <property type="match status" value="1"/>
</dbReference>
<dbReference type="Pfam" id="PF13621">
    <property type="entry name" value="Cupin_8"/>
    <property type="match status" value="1"/>
</dbReference>
<reference evidence="2 3" key="1">
    <citation type="journal article" date="2016" name="Mol. Biol. Evol.">
        <title>Comparative Genomics of Early-Diverging Mushroom-Forming Fungi Provides Insights into the Origins of Lignocellulose Decay Capabilities.</title>
        <authorList>
            <person name="Nagy L.G."/>
            <person name="Riley R."/>
            <person name="Tritt A."/>
            <person name="Adam C."/>
            <person name="Daum C."/>
            <person name="Floudas D."/>
            <person name="Sun H."/>
            <person name="Yadav J.S."/>
            <person name="Pangilinan J."/>
            <person name="Larsson K.H."/>
            <person name="Matsuura K."/>
            <person name="Barry K."/>
            <person name="Labutti K."/>
            <person name="Kuo R."/>
            <person name="Ohm R.A."/>
            <person name="Bhattacharya S.S."/>
            <person name="Shirouzu T."/>
            <person name="Yoshinaga Y."/>
            <person name="Martin F.M."/>
            <person name="Grigoriev I.V."/>
            <person name="Hibbett D.S."/>
        </authorList>
    </citation>
    <scope>NUCLEOTIDE SEQUENCE [LARGE SCALE GENOMIC DNA]</scope>
    <source>
        <strain evidence="2 3">CBS 109695</strain>
    </source>
</reference>
<evidence type="ECO:0000313" key="2">
    <source>
        <dbReference type="EMBL" id="KZP17258.1"/>
    </source>
</evidence>
<dbReference type="InterPro" id="IPR041667">
    <property type="entry name" value="Cupin_8"/>
</dbReference>
<dbReference type="InterPro" id="IPR014710">
    <property type="entry name" value="RmlC-like_jellyroll"/>
</dbReference>
<name>A0A166FX69_9AGAM</name>
<accession>A0A166FX69</accession>
<dbReference type="EMBL" id="KV417584">
    <property type="protein sequence ID" value="KZP17258.1"/>
    <property type="molecule type" value="Genomic_DNA"/>
</dbReference>
<organism evidence="2 3">
    <name type="scientific">Athelia psychrophila</name>
    <dbReference type="NCBI Taxonomy" id="1759441"/>
    <lineage>
        <taxon>Eukaryota</taxon>
        <taxon>Fungi</taxon>
        <taxon>Dikarya</taxon>
        <taxon>Basidiomycota</taxon>
        <taxon>Agaricomycotina</taxon>
        <taxon>Agaricomycetes</taxon>
        <taxon>Agaricomycetidae</taxon>
        <taxon>Atheliales</taxon>
        <taxon>Atheliaceae</taxon>
        <taxon>Athelia</taxon>
    </lineage>
</organism>
<protein>
    <submittedName>
        <fullName evidence="2">Clavaminate synthase-like protein</fullName>
    </submittedName>
</protein>
<dbReference type="AlphaFoldDB" id="A0A166FX69"/>
<evidence type="ECO:0000313" key="3">
    <source>
        <dbReference type="Proteomes" id="UP000076532"/>
    </source>
</evidence>
<dbReference type="SUPFAM" id="SSF51197">
    <property type="entry name" value="Clavaminate synthase-like"/>
    <property type="match status" value="1"/>
</dbReference>
<dbReference type="PROSITE" id="PS51184">
    <property type="entry name" value="JMJC"/>
    <property type="match status" value="1"/>
</dbReference>
<dbReference type="Gene3D" id="2.60.120.10">
    <property type="entry name" value="Jelly Rolls"/>
    <property type="match status" value="1"/>
</dbReference>
<proteinExistence type="predicted"/>
<dbReference type="Proteomes" id="UP000076532">
    <property type="component" value="Unassembled WGS sequence"/>
</dbReference>
<gene>
    <name evidence="2" type="ORF">FIBSPDRAFT_920692</name>
</gene>
<dbReference type="PANTHER" id="PTHR12461">
    <property type="entry name" value="HYPOXIA-INDUCIBLE FACTOR 1 ALPHA INHIBITOR-RELATED"/>
    <property type="match status" value="1"/>
</dbReference>
<sequence>MVNPVDTRTLQWLSEQYYDLNGTHYDILEKPPSAIEFSRLVHMSRPAVIKGFDFPALRCWLDEYLIQKMGDQAISVAVTPNGRADAVTLGPQEKLYFVEPHTEQMTMHELLSKLDQSRTDALFSGSSDDYRETLYLQSQNGNLYSAPYFQSPNSDLSTANQACEFEALRSDVPSEVTWCSEAFGRSPDAVNIWIGDRNSVTSIHNDPYENIYTVVRGVKHFTLLPPTEGWCLEERTYPHAKYARDTSTSLLAIVPSSDSEPIRWSSIANPQLSGMLAPQAHPIRISLHAGETLYLPAGWWHHVCQGEEEVQEPDKDFLNAVPDGKTIAINWWYDMEGRGMGWVWYAFLRGGDVPDGNQADLNEN</sequence>
<dbReference type="SMART" id="SM00558">
    <property type="entry name" value="JmjC"/>
    <property type="match status" value="1"/>
</dbReference>
<evidence type="ECO:0000259" key="1">
    <source>
        <dbReference type="PROSITE" id="PS51184"/>
    </source>
</evidence>
<dbReference type="OrthoDB" id="424465at2759"/>
<feature type="domain" description="JmjC" evidence="1">
    <location>
        <begin position="147"/>
        <end position="348"/>
    </location>
</feature>
<dbReference type="InterPro" id="IPR003347">
    <property type="entry name" value="JmjC_dom"/>
</dbReference>
<keyword evidence="3" id="KW-1185">Reference proteome</keyword>